<comment type="catalytic activity">
    <reaction evidence="1 4">
        <text>[protein]-peptidylproline (omega=180) = [protein]-peptidylproline (omega=0)</text>
        <dbReference type="Rhea" id="RHEA:16237"/>
        <dbReference type="Rhea" id="RHEA-COMP:10747"/>
        <dbReference type="Rhea" id="RHEA-COMP:10748"/>
        <dbReference type="ChEBI" id="CHEBI:83833"/>
        <dbReference type="ChEBI" id="CHEBI:83834"/>
        <dbReference type="EC" id="5.2.1.8"/>
    </reaction>
</comment>
<name>A0A7S1MA24_NEODS</name>
<dbReference type="PANTHER" id="PTHR11071">
    <property type="entry name" value="PEPTIDYL-PROLYL CIS-TRANS ISOMERASE"/>
    <property type="match status" value="1"/>
</dbReference>
<evidence type="ECO:0000256" key="1">
    <source>
        <dbReference type="ARBA" id="ARBA00000971"/>
    </source>
</evidence>
<dbReference type="GO" id="GO:0003755">
    <property type="term" value="F:peptidyl-prolyl cis-trans isomerase activity"/>
    <property type="evidence" value="ECO:0007669"/>
    <property type="project" value="UniProtKB-UniRule"/>
</dbReference>
<dbReference type="EC" id="5.2.1.8" evidence="4"/>
<evidence type="ECO:0000313" key="7">
    <source>
        <dbReference type="EMBL" id="CAD9125562.1"/>
    </source>
</evidence>
<feature type="domain" description="PPIase cyclophilin-type" evidence="6">
    <location>
        <begin position="45"/>
        <end position="208"/>
    </location>
</feature>
<gene>
    <name evidence="7" type="ORF">NDES1114_LOCUS19663</name>
</gene>
<protein>
    <recommendedName>
        <fullName evidence="4">Peptidyl-prolyl cis-trans isomerase</fullName>
        <shortName evidence="4">PPIase</shortName>
        <ecNumber evidence="4">5.2.1.8</ecNumber>
    </recommendedName>
</protein>
<dbReference type="GO" id="GO:0005737">
    <property type="term" value="C:cytoplasm"/>
    <property type="evidence" value="ECO:0007669"/>
    <property type="project" value="TreeGrafter"/>
</dbReference>
<comment type="similarity">
    <text evidence="4">Belongs to the cyclophilin-type PPIase family.</text>
</comment>
<dbReference type="Gene3D" id="2.40.100.10">
    <property type="entry name" value="Cyclophilin-like"/>
    <property type="match status" value="1"/>
</dbReference>
<proteinExistence type="inferred from homology"/>
<dbReference type="PANTHER" id="PTHR11071:SF561">
    <property type="entry name" value="PEPTIDYL-PROLYL CIS-TRANS ISOMERASE D-RELATED"/>
    <property type="match status" value="1"/>
</dbReference>
<keyword evidence="2 4" id="KW-0697">Rotamase</keyword>
<evidence type="ECO:0000256" key="3">
    <source>
        <dbReference type="ARBA" id="ARBA00023235"/>
    </source>
</evidence>
<accession>A0A7S1MA24</accession>
<dbReference type="EMBL" id="HBGF01029625">
    <property type="protein sequence ID" value="CAD9125562.1"/>
    <property type="molecule type" value="Transcribed_RNA"/>
</dbReference>
<dbReference type="InterPro" id="IPR029000">
    <property type="entry name" value="Cyclophilin-like_dom_sf"/>
</dbReference>
<dbReference type="PROSITE" id="PS50072">
    <property type="entry name" value="CSA_PPIASE_2"/>
    <property type="match status" value="1"/>
</dbReference>
<reference evidence="7" key="1">
    <citation type="submission" date="2021-01" db="EMBL/GenBank/DDBJ databases">
        <authorList>
            <person name="Corre E."/>
            <person name="Pelletier E."/>
            <person name="Niang G."/>
            <person name="Scheremetjew M."/>
            <person name="Finn R."/>
            <person name="Kale V."/>
            <person name="Holt S."/>
            <person name="Cochrane G."/>
            <person name="Meng A."/>
            <person name="Brown T."/>
            <person name="Cohen L."/>
        </authorList>
    </citation>
    <scope>NUCLEOTIDE SEQUENCE</scope>
    <source>
        <strain evidence="7">CCAP 1951/1</strain>
    </source>
</reference>
<dbReference type="PRINTS" id="PR00153">
    <property type="entry name" value="CSAPPISMRASE"/>
</dbReference>
<dbReference type="InterPro" id="IPR002130">
    <property type="entry name" value="Cyclophilin-type_PPIase_dom"/>
</dbReference>
<feature type="region of interest" description="Disordered" evidence="5">
    <location>
        <begin position="1"/>
        <end position="23"/>
    </location>
</feature>
<dbReference type="InterPro" id="IPR020892">
    <property type="entry name" value="Cyclophilin-type_PPIase_CS"/>
</dbReference>
<evidence type="ECO:0000256" key="2">
    <source>
        <dbReference type="ARBA" id="ARBA00023110"/>
    </source>
</evidence>
<evidence type="ECO:0000256" key="4">
    <source>
        <dbReference type="RuleBase" id="RU363019"/>
    </source>
</evidence>
<organism evidence="7">
    <name type="scientific">Neobodo designis</name>
    <name type="common">Flagellated protozoan</name>
    <name type="synonym">Bodo designis</name>
    <dbReference type="NCBI Taxonomy" id="312471"/>
    <lineage>
        <taxon>Eukaryota</taxon>
        <taxon>Discoba</taxon>
        <taxon>Euglenozoa</taxon>
        <taxon>Kinetoplastea</taxon>
        <taxon>Metakinetoplastina</taxon>
        <taxon>Neobodonida</taxon>
        <taxon>Neobodo</taxon>
    </lineage>
</organism>
<dbReference type="GO" id="GO:0006457">
    <property type="term" value="P:protein folding"/>
    <property type="evidence" value="ECO:0007669"/>
    <property type="project" value="InterPro"/>
</dbReference>
<evidence type="ECO:0000256" key="5">
    <source>
        <dbReference type="SAM" id="MobiDB-lite"/>
    </source>
</evidence>
<evidence type="ECO:0000259" key="6">
    <source>
        <dbReference type="PROSITE" id="PS50072"/>
    </source>
</evidence>
<dbReference type="PROSITE" id="PS00170">
    <property type="entry name" value="CSA_PPIASE_1"/>
    <property type="match status" value="1"/>
</dbReference>
<dbReference type="SUPFAM" id="SSF50891">
    <property type="entry name" value="Cyclophilin-like"/>
    <property type="match status" value="1"/>
</dbReference>
<dbReference type="FunFam" id="2.40.100.10:FF:000025">
    <property type="entry name" value="Peptidyl-prolyl cis-trans isomerase CYP19-2"/>
    <property type="match status" value="1"/>
</dbReference>
<sequence>MASNPEVEQPPTAKRHTTEAAPIDELDAVPVPGVELTHPHNPVVFLDVGIDGRAAGRIKLELFADKTPKTAENFRQLCCGEAKRNGLPAGYKGATFHRVVPKFVVQGGDFVAGDGTGSFSIYGDYFRDEEAALQLKHDGEGVLSMANAGKDRNGSQFFITVAPSPKLDGVHAVFGRVVSGMDVVRKIEGVNLKGATPGVPVTITECGQL</sequence>
<dbReference type="GO" id="GO:0016018">
    <property type="term" value="F:cyclosporin A binding"/>
    <property type="evidence" value="ECO:0007669"/>
    <property type="project" value="TreeGrafter"/>
</dbReference>
<dbReference type="AlphaFoldDB" id="A0A7S1MA24"/>
<comment type="function">
    <text evidence="4">PPIases accelerate the folding of proteins. It catalyzes the cis-trans isomerization of proline imidic peptide bonds in oligopeptides.</text>
</comment>
<dbReference type="Pfam" id="PF00160">
    <property type="entry name" value="Pro_isomerase"/>
    <property type="match status" value="1"/>
</dbReference>
<keyword evidence="3 4" id="KW-0413">Isomerase</keyword>